<dbReference type="EMBL" id="RBNJ01000187">
    <property type="protein sequence ID" value="RUS35180.1"/>
    <property type="molecule type" value="Genomic_DNA"/>
</dbReference>
<name>A0A433QZG2_9FUNG</name>
<accession>A0A433QZG2</accession>
<dbReference type="Proteomes" id="UP000274822">
    <property type="component" value="Unassembled WGS sequence"/>
</dbReference>
<evidence type="ECO:0000313" key="3">
    <source>
        <dbReference type="Proteomes" id="UP000274822"/>
    </source>
</evidence>
<organism evidence="2 3">
    <name type="scientific">Jimgerdemannia flammicorona</name>
    <dbReference type="NCBI Taxonomy" id="994334"/>
    <lineage>
        <taxon>Eukaryota</taxon>
        <taxon>Fungi</taxon>
        <taxon>Fungi incertae sedis</taxon>
        <taxon>Mucoromycota</taxon>
        <taxon>Mucoromycotina</taxon>
        <taxon>Endogonomycetes</taxon>
        <taxon>Endogonales</taxon>
        <taxon>Endogonaceae</taxon>
        <taxon>Jimgerdemannia</taxon>
    </lineage>
</organism>
<gene>
    <name evidence="2" type="ORF">BC938DRAFT_474681</name>
</gene>
<sequence>MGILSYFNLLVLTQPSDTRVIAFWKEIDFQSELESTKNQIELAKADGVLHIITATNKNQEYVIEAQHQDLLALREPTAGKQGERHPTEKRHRDFEEATPGDRAKRKAGIYRGEDDRNNKMKIATDIVSSSDESNVDPEDVDLEDVVFEDEDETFEIKSSGTGHTEYFGNYEGQAVDPSLILEESNEESDMGTHFPQPFDHGAWEKWTLKSGSTVLDLLKAAARIKVWGIVRCGLKIAKPKWCNKEEYAEIQKSTKSRSMVSPPELMVSPPELVAKLLRQEEFAEEAFGNLSLPGTERPLDQVFLASSNPIVSDFCPLLLVLAMSDPQADHVFPPLSTQYIFPERSVMQQAGVSEASYSAYIIHPCLIDLLSGMEDCVHYEPGEIILDSIKSCHGRRKSTSTFEQKADGIMFARLTRSLVEIGHLEMSGGYDHKEIPRSTWDGCCKGPVGCAYMLEEIGERFRGASLKTYAETRVLFLHTYENRIELWQMYCRAHGILQLERTHKAIVPVSFAGQRKHLFDFVVLLWDLKHSLLETARRISQLQEDDDNLLGLSDLSGGLPPHPFTPNKEKHKKAVMDVHPMSDGLSSPIRPE</sequence>
<comment type="caution">
    <text evidence="2">The sequence shown here is derived from an EMBL/GenBank/DDBJ whole genome shotgun (WGS) entry which is preliminary data.</text>
</comment>
<keyword evidence="3" id="KW-1185">Reference proteome</keyword>
<reference evidence="2 3" key="1">
    <citation type="journal article" date="2018" name="New Phytol.">
        <title>Phylogenomics of Endogonaceae and evolution of mycorrhizas within Mucoromycota.</title>
        <authorList>
            <person name="Chang Y."/>
            <person name="Desiro A."/>
            <person name="Na H."/>
            <person name="Sandor L."/>
            <person name="Lipzen A."/>
            <person name="Clum A."/>
            <person name="Barry K."/>
            <person name="Grigoriev I.V."/>
            <person name="Martin F.M."/>
            <person name="Stajich J.E."/>
            <person name="Smith M.E."/>
            <person name="Bonito G."/>
            <person name="Spatafora J.W."/>
        </authorList>
    </citation>
    <scope>NUCLEOTIDE SEQUENCE [LARGE SCALE GENOMIC DNA]</scope>
    <source>
        <strain evidence="2 3">AD002</strain>
    </source>
</reference>
<proteinExistence type="predicted"/>
<protein>
    <submittedName>
        <fullName evidence="2">Uncharacterized protein</fullName>
    </submittedName>
</protein>
<evidence type="ECO:0000313" key="2">
    <source>
        <dbReference type="EMBL" id="RUS35180.1"/>
    </source>
</evidence>
<feature type="region of interest" description="Disordered" evidence="1">
    <location>
        <begin position="75"/>
        <end position="115"/>
    </location>
</feature>
<evidence type="ECO:0000256" key="1">
    <source>
        <dbReference type="SAM" id="MobiDB-lite"/>
    </source>
</evidence>
<feature type="compositionally biased region" description="Basic and acidic residues" evidence="1">
    <location>
        <begin position="81"/>
        <end position="102"/>
    </location>
</feature>
<dbReference type="AlphaFoldDB" id="A0A433QZG2"/>